<proteinExistence type="predicted"/>
<keyword evidence="4" id="KW-1185">Reference proteome</keyword>
<accession>A0A6G8IFN6</accession>
<gene>
    <name evidence="3" type="ORF">G9Q37_07520</name>
</gene>
<keyword evidence="1" id="KW-0812">Transmembrane</keyword>
<protein>
    <submittedName>
        <fullName evidence="3">Tripartite tricarboxylate transporter TctB family protein</fullName>
    </submittedName>
</protein>
<evidence type="ECO:0000259" key="2">
    <source>
        <dbReference type="Pfam" id="PF07331"/>
    </source>
</evidence>
<organism evidence="3 4">
    <name type="scientific">Hydrogenophaga crocea</name>
    <dbReference type="NCBI Taxonomy" id="2716225"/>
    <lineage>
        <taxon>Bacteria</taxon>
        <taxon>Pseudomonadati</taxon>
        <taxon>Pseudomonadota</taxon>
        <taxon>Betaproteobacteria</taxon>
        <taxon>Burkholderiales</taxon>
        <taxon>Comamonadaceae</taxon>
        <taxon>Hydrogenophaga</taxon>
    </lineage>
</organism>
<feature type="transmembrane region" description="Helical" evidence="1">
    <location>
        <begin position="41"/>
        <end position="62"/>
    </location>
</feature>
<feature type="transmembrane region" description="Helical" evidence="1">
    <location>
        <begin position="101"/>
        <end position="120"/>
    </location>
</feature>
<dbReference type="Proteomes" id="UP000503162">
    <property type="component" value="Chromosome"/>
</dbReference>
<keyword evidence="1" id="KW-0472">Membrane</keyword>
<dbReference type="InterPro" id="IPR009936">
    <property type="entry name" value="DUF1468"/>
</dbReference>
<dbReference type="RefSeq" id="WP_166226600.1">
    <property type="nucleotide sequence ID" value="NZ_CP049989.1"/>
</dbReference>
<reference evidence="3 4" key="1">
    <citation type="submission" date="2020-03" db="EMBL/GenBank/DDBJ databases">
        <title>Hydrogenophaga sp. nov. isolated from cyanobacterial mat.</title>
        <authorList>
            <person name="Thorat V."/>
            <person name="Kirdat K."/>
            <person name="Tiwarekar B."/>
            <person name="Costa E.D."/>
            <person name="Yadav A."/>
        </authorList>
    </citation>
    <scope>NUCLEOTIDE SEQUENCE [LARGE SCALE GENOMIC DNA]</scope>
    <source>
        <strain evidence="3 4">BA0156</strain>
    </source>
</reference>
<feature type="transmembrane region" description="Helical" evidence="1">
    <location>
        <begin position="74"/>
        <end position="95"/>
    </location>
</feature>
<feature type="transmembrane region" description="Helical" evidence="1">
    <location>
        <begin position="129"/>
        <end position="148"/>
    </location>
</feature>
<dbReference type="AlphaFoldDB" id="A0A6G8IFN6"/>
<keyword evidence="1" id="KW-1133">Transmembrane helix</keyword>
<evidence type="ECO:0000313" key="3">
    <source>
        <dbReference type="EMBL" id="QIM51997.1"/>
    </source>
</evidence>
<name>A0A6G8IFN6_9BURK</name>
<feature type="domain" description="DUF1468" evidence="2">
    <location>
        <begin position="10"/>
        <end position="153"/>
    </location>
</feature>
<evidence type="ECO:0000256" key="1">
    <source>
        <dbReference type="SAM" id="Phobius"/>
    </source>
</evidence>
<dbReference type="KEGG" id="hcz:G9Q37_07520"/>
<dbReference type="EMBL" id="CP049989">
    <property type="protein sequence ID" value="QIM51997.1"/>
    <property type="molecule type" value="Genomic_DNA"/>
</dbReference>
<evidence type="ECO:0000313" key="4">
    <source>
        <dbReference type="Proteomes" id="UP000503162"/>
    </source>
</evidence>
<dbReference type="Pfam" id="PF07331">
    <property type="entry name" value="TctB"/>
    <property type="match status" value="1"/>
</dbReference>
<sequence>MQFRSQKDFVSGLLFTAVGIAFAVGATNFDIGGAARMGPGYFPLLLGIVLALLGVLVTLQSFRRSAAQDKIDNIAWRPLVFILLANLAFGVLLVGLPSVGLPHFGLIVAIYALVIISGYARPNSSLKESVVLATILAVGSYVAFVYALNLQFPVLPWFLGQ</sequence>